<dbReference type="EMBL" id="JANPWB010000009">
    <property type="protein sequence ID" value="KAJ1154546.1"/>
    <property type="molecule type" value="Genomic_DNA"/>
</dbReference>
<evidence type="ECO:0000313" key="2">
    <source>
        <dbReference type="EMBL" id="KAJ1154546.1"/>
    </source>
</evidence>
<gene>
    <name evidence="2" type="ORF">NDU88_007297</name>
</gene>
<dbReference type="Proteomes" id="UP001066276">
    <property type="component" value="Chromosome 5"/>
</dbReference>
<evidence type="ECO:0000256" key="1">
    <source>
        <dbReference type="SAM" id="MobiDB-lite"/>
    </source>
</evidence>
<organism evidence="2 3">
    <name type="scientific">Pleurodeles waltl</name>
    <name type="common">Iberian ribbed newt</name>
    <dbReference type="NCBI Taxonomy" id="8319"/>
    <lineage>
        <taxon>Eukaryota</taxon>
        <taxon>Metazoa</taxon>
        <taxon>Chordata</taxon>
        <taxon>Craniata</taxon>
        <taxon>Vertebrata</taxon>
        <taxon>Euteleostomi</taxon>
        <taxon>Amphibia</taxon>
        <taxon>Batrachia</taxon>
        <taxon>Caudata</taxon>
        <taxon>Salamandroidea</taxon>
        <taxon>Salamandridae</taxon>
        <taxon>Pleurodelinae</taxon>
        <taxon>Pleurodeles</taxon>
    </lineage>
</organism>
<protein>
    <submittedName>
        <fullName evidence="2">Uncharacterized protein</fullName>
    </submittedName>
</protein>
<proteinExistence type="predicted"/>
<feature type="region of interest" description="Disordered" evidence="1">
    <location>
        <begin position="1"/>
        <end position="41"/>
    </location>
</feature>
<comment type="caution">
    <text evidence="2">The sequence shown here is derived from an EMBL/GenBank/DDBJ whole genome shotgun (WGS) entry which is preliminary data.</text>
</comment>
<dbReference type="AlphaFoldDB" id="A0AAV7RPW1"/>
<name>A0AAV7RPW1_PLEWA</name>
<reference evidence="2" key="1">
    <citation type="journal article" date="2022" name="bioRxiv">
        <title>Sequencing and chromosome-scale assembly of the giantPleurodeles waltlgenome.</title>
        <authorList>
            <person name="Brown T."/>
            <person name="Elewa A."/>
            <person name="Iarovenko S."/>
            <person name="Subramanian E."/>
            <person name="Araus A.J."/>
            <person name="Petzold A."/>
            <person name="Susuki M."/>
            <person name="Suzuki K.-i.T."/>
            <person name="Hayashi T."/>
            <person name="Toyoda A."/>
            <person name="Oliveira C."/>
            <person name="Osipova E."/>
            <person name="Leigh N.D."/>
            <person name="Simon A."/>
            <person name="Yun M.H."/>
        </authorList>
    </citation>
    <scope>NUCLEOTIDE SEQUENCE</scope>
    <source>
        <strain evidence="2">20211129_DDA</strain>
        <tissue evidence="2">Liver</tissue>
    </source>
</reference>
<keyword evidence="3" id="KW-1185">Reference proteome</keyword>
<sequence length="223" mass="24136">MNTQEAVTRCRERRGEEREDHIADGGAAWTGGSSERNKDSEPALGMNKEVAETMDVALPHNVFLCKTGVTDHRSSMVARPILYNCFAVSGVEVDAGAALMLNIADTIAETENCPKCPMAPSCSKDSGQDVVPAPENLLHKEIPLEYNEGSYRVLGEGDHGMTEDYSQSDIAALIEKNRIRKANFSPPIPLGMGMDMELSPLLQCLPSRLSLPALYSSTPSPVT</sequence>
<evidence type="ECO:0000313" key="3">
    <source>
        <dbReference type="Proteomes" id="UP001066276"/>
    </source>
</evidence>
<feature type="compositionally biased region" description="Basic and acidic residues" evidence="1">
    <location>
        <begin position="8"/>
        <end position="23"/>
    </location>
</feature>
<accession>A0AAV7RPW1</accession>